<accession>A0ABY6SWW5</accession>
<evidence type="ECO:0000256" key="5">
    <source>
        <dbReference type="ARBA" id="ARBA00023136"/>
    </source>
</evidence>
<name>A0ABY6SWW5_9CLOT</name>
<dbReference type="Pfam" id="PF00892">
    <property type="entry name" value="EamA"/>
    <property type="match status" value="2"/>
</dbReference>
<sequence>MKKLMLMFPIISGGLWGSAGIFVRKLSYFGVNSYTIISSRVLIALIILFIGILLFDKSLLKIKLKDVWIFIASGVLGMLGLNFCYNESVNQLSLSLAAVLLSLSPIFVIFFEAILFKEKITLRKISCMLLAILGCLLASGILENTTGMKWSAIGILIGILSAFFYALYSVMSKVAMGKGYQALTITFYSLVTLEIVLLPITDWHILKDFVISSPINNSIFMLLNSLCTSVLPYVLYTLSLTHIETGKVSILASGGEPIAAMLLGMLFFSEIPTILSLIGLILTIIALSLLCMPTKDKTNELTTVNKKISI</sequence>
<evidence type="ECO:0000256" key="4">
    <source>
        <dbReference type="ARBA" id="ARBA00022989"/>
    </source>
</evidence>
<protein>
    <submittedName>
        <fullName evidence="8">Transporter</fullName>
    </submittedName>
</protein>
<keyword evidence="3 6" id="KW-0812">Transmembrane</keyword>
<comment type="similarity">
    <text evidence="2">Belongs to the EamA transporter family.</text>
</comment>
<keyword evidence="4 6" id="KW-1133">Transmembrane helix</keyword>
<proteinExistence type="inferred from homology"/>
<feature type="transmembrane region" description="Helical" evidence="6">
    <location>
        <begin position="67"/>
        <end position="85"/>
    </location>
</feature>
<evidence type="ECO:0000256" key="2">
    <source>
        <dbReference type="ARBA" id="ARBA00007362"/>
    </source>
</evidence>
<organism evidence="8 9">
    <name type="scientific">Clostridium carnis</name>
    <dbReference type="NCBI Taxonomy" id="1530"/>
    <lineage>
        <taxon>Bacteria</taxon>
        <taxon>Bacillati</taxon>
        <taxon>Bacillota</taxon>
        <taxon>Clostridia</taxon>
        <taxon>Eubacteriales</taxon>
        <taxon>Clostridiaceae</taxon>
        <taxon>Clostridium</taxon>
    </lineage>
</organism>
<feature type="transmembrane region" description="Helical" evidence="6">
    <location>
        <begin position="36"/>
        <end position="55"/>
    </location>
</feature>
<dbReference type="InterPro" id="IPR037185">
    <property type="entry name" value="EmrE-like"/>
</dbReference>
<evidence type="ECO:0000256" key="3">
    <source>
        <dbReference type="ARBA" id="ARBA00022692"/>
    </source>
</evidence>
<gene>
    <name evidence="8" type="ORF">NCTC10913_03478</name>
</gene>
<feature type="transmembrane region" description="Helical" evidence="6">
    <location>
        <begin position="91"/>
        <end position="113"/>
    </location>
</feature>
<evidence type="ECO:0000256" key="6">
    <source>
        <dbReference type="SAM" id="Phobius"/>
    </source>
</evidence>
<feature type="transmembrane region" description="Helical" evidence="6">
    <location>
        <begin position="148"/>
        <end position="168"/>
    </location>
</feature>
<comment type="subcellular location">
    <subcellularLocation>
        <location evidence="1">Membrane</location>
        <topology evidence="1">Multi-pass membrane protein</topology>
    </subcellularLocation>
</comment>
<feature type="transmembrane region" description="Helical" evidence="6">
    <location>
        <begin position="274"/>
        <end position="292"/>
    </location>
</feature>
<evidence type="ECO:0000256" key="1">
    <source>
        <dbReference type="ARBA" id="ARBA00004141"/>
    </source>
</evidence>
<feature type="transmembrane region" description="Helical" evidence="6">
    <location>
        <begin position="218"/>
        <end position="236"/>
    </location>
</feature>
<dbReference type="SUPFAM" id="SSF103481">
    <property type="entry name" value="Multidrug resistance efflux transporter EmrE"/>
    <property type="match status" value="2"/>
</dbReference>
<evidence type="ECO:0000313" key="9">
    <source>
        <dbReference type="Proteomes" id="UP000277570"/>
    </source>
</evidence>
<dbReference type="Proteomes" id="UP000277570">
    <property type="component" value="Unassembled WGS sequence"/>
</dbReference>
<dbReference type="RefSeq" id="WP_125149385.1">
    <property type="nucleotide sequence ID" value="NZ_UYIN01000019.1"/>
</dbReference>
<dbReference type="PANTHER" id="PTHR32322">
    <property type="entry name" value="INNER MEMBRANE TRANSPORTER"/>
    <property type="match status" value="1"/>
</dbReference>
<dbReference type="PANTHER" id="PTHR32322:SF2">
    <property type="entry name" value="EAMA DOMAIN-CONTAINING PROTEIN"/>
    <property type="match status" value="1"/>
</dbReference>
<feature type="domain" description="EamA" evidence="7">
    <location>
        <begin position="8"/>
        <end position="139"/>
    </location>
</feature>
<evidence type="ECO:0000313" key="8">
    <source>
        <dbReference type="EMBL" id="VDG73141.1"/>
    </source>
</evidence>
<dbReference type="InterPro" id="IPR000620">
    <property type="entry name" value="EamA_dom"/>
</dbReference>
<feature type="domain" description="EamA" evidence="7">
    <location>
        <begin position="153"/>
        <end position="290"/>
    </location>
</feature>
<dbReference type="EMBL" id="UYIN01000019">
    <property type="protein sequence ID" value="VDG73141.1"/>
    <property type="molecule type" value="Genomic_DNA"/>
</dbReference>
<feature type="transmembrane region" description="Helical" evidence="6">
    <location>
        <begin position="248"/>
        <end position="268"/>
    </location>
</feature>
<feature type="transmembrane region" description="Helical" evidence="6">
    <location>
        <begin position="180"/>
        <end position="198"/>
    </location>
</feature>
<keyword evidence="9" id="KW-1185">Reference proteome</keyword>
<dbReference type="Gene3D" id="1.10.3730.20">
    <property type="match status" value="2"/>
</dbReference>
<comment type="caution">
    <text evidence="8">The sequence shown here is derived from an EMBL/GenBank/DDBJ whole genome shotgun (WGS) entry which is preliminary data.</text>
</comment>
<feature type="transmembrane region" description="Helical" evidence="6">
    <location>
        <begin position="125"/>
        <end position="142"/>
    </location>
</feature>
<evidence type="ECO:0000259" key="7">
    <source>
        <dbReference type="Pfam" id="PF00892"/>
    </source>
</evidence>
<keyword evidence="5 6" id="KW-0472">Membrane</keyword>
<reference evidence="8 9" key="1">
    <citation type="submission" date="2018-11" db="EMBL/GenBank/DDBJ databases">
        <authorList>
            <consortium name="Pathogen Informatics"/>
        </authorList>
    </citation>
    <scope>NUCLEOTIDE SEQUENCE [LARGE SCALE GENOMIC DNA]</scope>
    <source>
        <strain evidence="8 9">NCTC10913</strain>
    </source>
</reference>
<dbReference type="InterPro" id="IPR050638">
    <property type="entry name" value="AA-Vitamin_Transporters"/>
</dbReference>